<accession>A0ABS0U516</accession>
<name>A0ABS0U516_9GAMM</name>
<evidence type="ECO:0000313" key="1">
    <source>
        <dbReference type="EMBL" id="MBI6548063.1"/>
    </source>
</evidence>
<protein>
    <submittedName>
        <fullName evidence="1">Uncharacterized protein</fullName>
    </submittedName>
</protein>
<organism evidence="1 2">
    <name type="scientific">Xenorhabdus lircayensis</name>
    <dbReference type="NCBI Taxonomy" id="2763499"/>
    <lineage>
        <taxon>Bacteria</taxon>
        <taxon>Pseudomonadati</taxon>
        <taxon>Pseudomonadota</taxon>
        <taxon>Gammaproteobacteria</taxon>
        <taxon>Enterobacterales</taxon>
        <taxon>Morganellaceae</taxon>
        <taxon>Xenorhabdus</taxon>
    </lineage>
</organism>
<evidence type="ECO:0000313" key="2">
    <source>
        <dbReference type="Proteomes" id="UP000696184"/>
    </source>
</evidence>
<comment type="caution">
    <text evidence="1">The sequence shown here is derived from an EMBL/GenBank/DDBJ whole genome shotgun (WGS) entry which is preliminary data.</text>
</comment>
<dbReference type="EMBL" id="JACOII010000022">
    <property type="protein sequence ID" value="MBI6548063.1"/>
    <property type="molecule type" value="Genomic_DNA"/>
</dbReference>
<dbReference type="RefSeq" id="WP_198688859.1">
    <property type="nucleotide sequence ID" value="NZ_CAWPUD010000019.1"/>
</dbReference>
<sequence>MTSLRSVAQAMKMRLAVIFSSWDSGRVNIGLMDSIVMGDGSWVIVIT</sequence>
<reference evidence="1 2" key="1">
    <citation type="submission" date="2020-08" db="EMBL/GenBank/DDBJ databases">
        <title>Description of Xenorhabdus lircayensis sp. nov., the symbiotic bacterium associated with the entomopathogenic nematode Steirnernema unicornum.</title>
        <authorList>
            <person name="Castaneda-Alvarez C."/>
            <person name="Prodan S."/>
            <person name="Zamorano A."/>
            <person name="San-Blas E."/>
            <person name="Aballay E."/>
        </authorList>
    </citation>
    <scope>NUCLEOTIDE SEQUENCE [LARGE SCALE GENOMIC DNA]</scope>
    <source>
        <strain evidence="1 2">VLS</strain>
    </source>
</reference>
<gene>
    <name evidence="1" type="ORF">H8A87_04815</name>
</gene>
<proteinExistence type="predicted"/>
<keyword evidence="2" id="KW-1185">Reference proteome</keyword>
<dbReference type="Proteomes" id="UP000696184">
    <property type="component" value="Unassembled WGS sequence"/>
</dbReference>